<dbReference type="InterPro" id="IPR001810">
    <property type="entry name" value="F-box_dom"/>
</dbReference>
<feature type="domain" description="F-box protein At3g26010-like beta-propeller" evidence="2">
    <location>
        <begin position="147"/>
        <end position="400"/>
    </location>
</feature>
<dbReference type="PANTHER" id="PTHR35546:SF128">
    <property type="entry name" value="F-BOX ASSOCIATED DOMAIN-CONTAINING PROTEIN"/>
    <property type="match status" value="1"/>
</dbReference>
<evidence type="ECO:0008006" key="5">
    <source>
        <dbReference type="Google" id="ProtNLM"/>
    </source>
</evidence>
<dbReference type="EMBL" id="CAMGYJ010000003">
    <property type="protein sequence ID" value="CAI0392609.1"/>
    <property type="molecule type" value="Genomic_DNA"/>
</dbReference>
<dbReference type="Pfam" id="PF24750">
    <property type="entry name" value="b-prop_At3g26010-like"/>
    <property type="match status" value="1"/>
</dbReference>
<name>A0AAV0I4Y7_9ROSI</name>
<dbReference type="Gene3D" id="1.20.1280.50">
    <property type="match status" value="1"/>
</dbReference>
<evidence type="ECO:0000259" key="2">
    <source>
        <dbReference type="Pfam" id="PF24750"/>
    </source>
</evidence>
<keyword evidence="4" id="KW-1185">Reference proteome</keyword>
<evidence type="ECO:0000313" key="3">
    <source>
        <dbReference type="EMBL" id="CAI0392609.1"/>
    </source>
</evidence>
<protein>
    <recommendedName>
        <fullName evidence="5">F-box domain-containing protein</fullName>
    </recommendedName>
</protein>
<reference evidence="3" key="1">
    <citation type="submission" date="2022-08" db="EMBL/GenBank/DDBJ databases">
        <authorList>
            <person name="Gutierrez-Valencia J."/>
        </authorList>
    </citation>
    <scope>NUCLEOTIDE SEQUENCE</scope>
</reference>
<proteinExistence type="predicted"/>
<dbReference type="Pfam" id="PF12937">
    <property type="entry name" value="F-box-like"/>
    <property type="match status" value="1"/>
</dbReference>
<evidence type="ECO:0000313" key="4">
    <source>
        <dbReference type="Proteomes" id="UP001154282"/>
    </source>
</evidence>
<dbReference type="InterPro" id="IPR036047">
    <property type="entry name" value="F-box-like_dom_sf"/>
</dbReference>
<comment type="caution">
    <text evidence="3">The sequence shown here is derived from an EMBL/GenBank/DDBJ whole genome shotgun (WGS) entry which is preliminary data.</text>
</comment>
<dbReference type="SUPFAM" id="SSF81383">
    <property type="entry name" value="F-box domain"/>
    <property type="match status" value="1"/>
</dbReference>
<dbReference type="PANTHER" id="PTHR35546">
    <property type="entry name" value="F-BOX PROTEIN INTERACTION DOMAIN PROTEIN-RELATED"/>
    <property type="match status" value="1"/>
</dbReference>
<evidence type="ECO:0000259" key="1">
    <source>
        <dbReference type="Pfam" id="PF12937"/>
    </source>
</evidence>
<sequence length="464" mass="53827">MAGNGRSDWDLQLSSLLPHSFPRRRRRIYPQGNPPRALNLFSKLGDDLLVEILIRLPNPRFSCRCKAVCKAWRCLISDPSFNRRFISHHQSRYEPAVLCLPADDPQSILGFLPVPDTARPNLRVFDCFKDLLLCGFVEGTDNFTELKRSYFVCNPFRKQWIALPLVPEQPMGCLRMKAVLACKPLSSSYYNLVQQLGDEPEQTIVYSEYRFCVVSFSEARVSGDKTLVLHVFRSNSRKWKRILISRSILFPMANVVSWEGKVFWMHFDSSYRPEMLASFDPFLYKKPPCQMHLPSELWLALCNGRSIIAVSQGAFHIVILELEGVPFSIRNAMSVWRLEGDGEYWSQEYEMVFKKKQSPFWDDYELKKWYVVDLHPEKPEILYFISLDNYAFSYNLRTREPEFFSLINLAQFGRPPRVFHPRVACWPTPIPNYEDLQGFYGGSLGSKTTVPSTTGNYFKFTCSS</sequence>
<organism evidence="3 4">
    <name type="scientific">Linum tenue</name>
    <dbReference type="NCBI Taxonomy" id="586396"/>
    <lineage>
        <taxon>Eukaryota</taxon>
        <taxon>Viridiplantae</taxon>
        <taxon>Streptophyta</taxon>
        <taxon>Embryophyta</taxon>
        <taxon>Tracheophyta</taxon>
        <taxon>Spermatophyta</taxon>
        <taxon>Magnoliopsida</taxon>
        <taxon>eudicotyledons</taxon>
        <taxon>Gunneridae</taxon>
        <taxon>Pentapetalae</taxon>
        <taxon>rosids</taxon>
        <taxon>fabids</taxon>
        <taxon>Malpighiales</taxon>
        <taxon>Linaceae</taxon>
        <taxon>Linum</taxon>
    </lineage>
</organism>
<dbReference type="AlphaFoldDB" id="A0AAV0I4Y7"/>
<dbReference type="Proteomes" id="UP001154282">
    <property type="component" value="Unassembled WGS sequence"/>
</dbReference>
<accession>A0AAV0I4Y7</accession>
<dbReference type="InterPro" id="IPR055290">
    <property type="entry name" value="At3g26010-like"/>
</dbReference>
<gene>
    <name evidence="3" type="ORF">LITE_LOCUS7606</name>
</gene>
<feature type="domain" description="F-box" evidence="1">
    <location>
        <begin position="46"/>
        <end position="84"/>
    </location>
</feature>
<dbReference type="InterPro" id="IPR056592">
    <property type="entry name" value="Beta-prop_At3g26010-like"/>
</dbReference>